<dbReference type="AlphaFoldDB" id="A0A7L4YK97"/>
<dbReference type="PROSITE" id="PS00571">
    <property type="entry name" value="AMIDASES"/>
    <property type="match status" value="1"/>
</dbReference>
<dbReference type="Gene3D" id="3.90.1300.10">
    <property type="entry name" value="Amidase signature (AS) domain"/>
    <property type="match status" value="1"/>
</dbReference>
<dbReference type="InParanoid" id="A0A7L4YK97"/>
<dbReference type="InterPro" id="IPR023631">
    <property type="entry name" value="Amidase_dom"/>
</dbReference>
<dbReference type="Pfam" id="PF01425">
    <property type="entry name" value="Amidase"/>
    <property type="match status" value="1"/>
</dbReference>
<dbReference type="OrthoDB" id="9811471at2"/>
<dbReference type="FunCoup" id="A0A7L4YK97">
    <property type="interactions" value="90"/>
</dbReference>
<name>A0A7L4YK97_9ACTN</name>
<gene>
    <name evidence="2" type="ORF">EK0264_00740</name>
</gene>
<protein>
    <submittedName>
        <fullName evidence="2">Amidase</fullName>
    </submittedName>
</protein>
<dbReference type="Proteomes" id="UP000463857">
    <property type="component" value="Chromosome"/>
</dbReference>
<dbReference type="EMBL" id="CP047156">
    <property type="protein sequence ID" value="QHB98966.1"/>
    <property type="molecule type" value="Genomic_DNA"/>
</dbReference>
<dbReference type="InterPro" id="IPR036928">
    <property type="entry name" value="AS_sf"/>
</dbReference>
<feature type="domain" description="Amidase" evidence="1">
    <location>
        <begin position="25"/>
        <end position="455"/>
    </location>
</feature>
<reference evidence="2 3" key="1">
    <citation type="journal article" date="2018" name="Int. J. Syst. Evol. Microbiol.">
        <title>Epidermidibacterium keratini gen. nov., sp. nov., a member of the family Sporichthyaceae, isolated from keratin epidermis.</title>
        <authorList>
            <person name="Lee D.G."/>
            <person name="Trujillo M.E."/>
            <person name="Kang S."/>
            <person name="Nam J.J."/>
            <person name="Kim Y.J."/>
        </authorList>
    </citation>
    <scope>NUCLEOTIDE SEQUENCE [LARGE SCALE GENOMIC DNA]</scope>
    <source>
        <strain evidence="2 3">EPI-7</strain>
    </source>
</reference>
<accession>A0A7L4YK97</accession>
<dbReference type="RefSeq" id="WP_159541984.1">
    <property type="nucleotide sequence ID" value="NZ_CP047156.1"/>
</dbReference>
<organism evidence="2 3">
    <name type="scientific">Epidermidibacterium keratini</name>
    <dbReference type="NCBI Taxonomy" id="1891644"/>
    <lineage>
        <taxon>Bacteria</taxon>
        <taxon>Bacillati</taxon>
        <taxon>Actinomycetota</taxon>
        <taxon>Actinomycetes</taxon>
        <taxon>Sporichthyales</taxon>
        <taxon>Sporichthyaceae</taxon>
        <taxon>Epidermidibacterium</taxon>
    </lineage>
</organism>
<dbReference type="InterPro" id="IPR000120">
    <property type="entry name" value="Amidase"/>
</dbReference>
<dbReference type="KEGG" id="eke:EK0264_00740"/>
<proteinExistence type="predicted"/>
<keyword evidence="3" id="KW-1185">Reference proteome</keyword>
<evidence type="ECO:0000259" key="1">
    <source>
        <dbReference type="Pfam" id="PF01425"/>
    </source>
</evidence>
<evidence type="ECO:0000313" key="2">
    <source>
        <dbReference type="EMBL" id="QHB98966.1"/>
    </source>
</evidence>
<dbReference type="GO" id="GO:0003824">
    <property type="term" value="F:catalytic activity"/>
    <property type="evidence" value="ECO:0007669"/>
    <property type="project" value="InterPro"/>
</dbReference>
<dbReference type="PANTHER" id="PTHR11895">
    <property type="entry name" value="TRANSAMIDASE"/>
    <property type="match status" value="1"/>
</dbReference>
<dbReference type="PANTHER" id="PTHR11895:SF76">
    <property type="entry name" value="INDOLEACETAMIDE HYDROLASE"/>
    <property type="match status" value="1"/>
</dbReference>
<evidence type="ECO:0000313" key="3">
    <source>
        <dbReference type="Proteomes" id="UP000463857"/>
    </source>
</evidence>
<dbReference type="SUPFAM" id="SSF75304">
    <property type="entry name" value="Amidase signature (AS) enzymes"/>
    <property type="match status" value="1"/>
</dbReference>
<dbReference type="InterPro" id="IPR020556">
    <property type="entry name" value="Amidase_CS"/>
</dbReference>
<sequence length="475" mass="49983">MDEISYLGGRELAARIRSGEISSREATEAALRRIEAVNPQVNAVVTLAAEAALEQADAADRRRLAGEDLPALHGVPVLHKDTHATAGMRTTSGSPLLADNVPASDDLVIERMKAAGVISLGKTNTPEFAAGSHTFNPVFGYTHNPYALDRSAGGSSGGAAAALACGMVAFADGSDMGGSLRNPAAFCNVVGLRPSPGRVPNAPDPFGDYTLATSGPMARTIDDTALLLSVMAGPDLRAPAALDRPGSAYADVQPVDPASLRIAVAADFGGTMPVEAPVVAAIEAAGRTFESLGANVERAMPDLSLADDAFNVRRAWQFAAKFAPVIERFPDGVKDTIKWNVEMGQRLSGADIARAVAASEQLYQNVRAFFTEYDALLLPVTQVLPFDERLDYPTQINGQQLTTYLEWMRACSDITPTGAPAISVPAGFSEPTGDAPSLPIGLQIVTQHRAEDKLLSIAKVYEQATGFSSRRPNLG</sequence>
<dbReference type="NCBIfam" id="NF005686">
    <property type="entry name" value="PRK07486.1"/>
    <property type="match status" value="1"/>
</dbReference>